<protein>
    <submittedName>
        <fullName evidence="1">Uncharacterized protein</fullName>
    </submittedName>
</protein>
<dbReference type="EMBL" id="CP012752">
    <property type="protein sequence ID" value="ALG09833.1"/>
    <property type="molecule type" value="Genomic_DNA"/>
</dbReference>
<reference evidence="1 2" key="1">
    <citation type="submission" date="2015-07" db="EMBL/GenBank/DDBJ databases">
        <title>Genome sequencing of Kibdelosporangium phytohabitans.</title>
        <authorList>
            <person name="Qin S."/>
            <person name="Xing K."/>
        </authorList>
    </citation>
    <scope>NUCLEOTIDE SEQUENCE [LARGE SCALE GENOMIC DNA]</scope>
    <source>
        <strain evidence="1 2">KLBMP1111</strain>
    </source>
</reference>
<sequence length="214" mass="22455">MLAALRGAGGVGLVDFVDSCADTTVGLGAVRLVGADVFLPQVVLREPVVAGDAEVVAESFAVFPPVATPVTPQQRVMAWRDWSTARQLARFTGGAPVAPPDEPAAVLGPVDEWARWSVAAAQLSSLAHPGATGPVVEAVAAESMALCRGVVRTLLRRDFATATRLVRWVALLHAMGIQLPVNPVLLVEHVELRCGAETRPLLDLALARHLLGVS</sequence>
<organism evidence="1 2">
    <name type="scientific">Kibdelosporangium phytohabitans</name>
    <dbReference type="NCBI Taxonomy" id="860235"/>
    <lineage>
        <taxon>Bacteria</taxon>
        <taxon>Bacillati</taxon>
        <taxon>Actinomycetota</taxon>
        <taxon>Actinomycetes</taxon>
        <taxon>Pseudonocardiales</taxon>
        <taxon>Pseudonocardiaceae</taxon>
        <taxon>Kibdelosporangium</taxon>
    </lineage>
</organism>
<dbReference type="AlphaFoldDB" id="A0A0N9I5I6"/>
<dbReference type="STRING" id="860235.AOZ06_25655"/>
<name>A0A0N9I5I6_9PSEU</name>
<dbReference type="Proteomes" id="UP000063699">
    <property type="component" value="Chromosome"/>
</dbReference>
<gene>
    <name evidence="1" type="ORF">AOZ06_25655</name>
</gene>
<keyword evidence="2" id="KW-1185">Reference proteome</keyword>
<evidence type="ECO:0000313" key="1">
    <source>
        <dbReference type="EMBL" id="ALG09833.1"/>
    </source>
</evidence>
<evidence type="ECO:0000313" key="2">
    <source>
        <dbReference type="Proteomes" id="UP000063699"/>
    </source>
</evidence>
<proteinExistence type="predicted"/>
<accession>A0A0N9I5I6</accession>
<dbReference type="KEGG" id="kphy:AOZ06_25655"/>